<dbReference type="Pfam" id="PF17765">
    <property type="entry name" value="MLTR_LBD"/>
    <property type="match status" value="1"/>
</dbReference>
<organism evidence="2 3">
    <name type="scientific">Streptomyces brasiliensis</name>
    <dbReference type="NCBI Taxonomy" id="1954"/>
    <lineage>
        <taxon>Bacteria</taxon>
        <taxon>Bacillati</taxon>
        <taxon>Actinomycetota</taxon>
        <taxon>Actinomycetes</taxon>
        <taxon>Kitasatosporales</taxon>
        <taxon>Streptomycetaceae</taxon>
        <taxon>Streptomyces</taxon>
    </lineage>
</organism>
<sequence>MPWQADLYGAYASDSGDARTGELVDALRTVSPEFTTLWSEHPVLGPYCAPKRFRHPPAQGSLLAVGNASRLS</sequence>
<comment type="caution">
    <text evidence="2">The sequence shown here is derived from an EMBL/GenBank/DDBJ whole genome shotgun (WGS) entry which is preliminary data.</text>
</comment>
<dbReference type="InterPro" id="IPR041413">
    <property type="entry name" value="MLTR_LBD"/>
</dbReference>
<accession>A0A917K3H2</accession>
<reference evidence="2" key="2">
    <citation type="submission" date="2020-09" db="EMBL/GenBank/DDBJ databases">
        <authorList>
            <person name="Sun Q."/>
            <person name="Ohkuma M."/>
        </authorList>
    </citation>
    <scope>NUCLEOTIDE SEQUENCE</scope>
    <source>
        <strain evidence="2">JCM 3086</strain>
    </source>
</reference>
<dbReference type="RefSeq" id="WP_229839876.1">
    <property type="nucleotide sequence ID" value="NZ_BMQA01000001.1"/>
</dbReference>
<reference evidence="2" key="1">
    <citation type="journal article" date="2014" name="Int. J. Syst. Evol. Microbiol.">
        <title>Complete genome sequence of Corynebacterium casei LMG S-19264T (=DSM 44701T), isolated from a smear-ripened cheese.</title>
        <authorList>
            <consortium name="US DOE Joint Genome Institute (JGI-PGF)"/>
            <person name="Walter F."/>
            <person name="Albersmeier A."/>
            <person name="Kalinowski J."/>
            <person name="Ruckert C."/>
        </authorList>
    </citation>
    <scope>NUCLEOTIDE SEQUENCE</scope>
    <source>
        <strain evidence="2">JCM 3086</strain>
    </source>
</reference>
<keyword evidence="3" id="KW-1185">Reference proteome</keyword>
<evidence type="ECO:0000313" key="2">
    <source>
        <dbReference type="EMBL" id="GGI99454.1"/>
    </source>
</evidence>
<proteinExistence type="predicted"/>
<name>A0A917K3H2_9ACTN</name>
<gene>
    <name evidence="2" type="ORF">GCM10010121_007140</name>
</gene>
<dbReference type="AlphaFoldDB" id="A0A917K3H2"/>
<dbReference type="Gene3D" id="3.30.450.180">
    <property type="match status" value="1"/>
</dbReference>
<protein>
    <recommendedName>
        <fullName evidence="1">MmyB-like transcription regulator ligand binding domain-containing protein</fullName>
    </recommendedName>
</protein>
<evidence type="ECO:0000259" key="1">
    <source>
        <dbReference type="Pfam" id="PF17765"/>
    </source>
</evidence>
<evidence type="ECO:0000313" key="3">
    <source>
        <dbReference type="Proteomes" id="UP000657574"/>
    </source>
</evidence>
<dbReference type="Proteomes" id="UP000657574">
    <property type="component" value="Unassembled WGS sequence"/>
</dbReference>
<feature type="domain" description="MmyB-like transcription regulator ligand binding" evidence="1">
    <location>
        <begin position="5"/>
        <end position="57"/>
    </location>
</feature>
<dbReference type="EMBL" id="BMQA01000001">
    <property type="protein sequence ID" value="GGI99454.1"/>
    <property type="molecule type" value="Genomic_DNA"/>
</dbReference>